<dbReference type="EMBL" id="MFKF01000075">
    <property type="protein sequence ID" value="OGG55498.1"/>
    <property type="molecule type" value="Genomic_DNA"/>
</dbReference>
<protein>
    <recommendedName>
        <fullName evidence="1">Uroporphyrinogen decarboxylase (URO-D) domain-containing protein</fullName>
    </recommendedName>
</protein>
<organism evidence="2 3">
    <name type="scientific">Handelsmanbacteria sp. (strain RIFCSPLOWO2_12_FULL_64_10)</name>
    <dbReference type="NCBI Taxonomy" id="1817868"/>
    <lineage>
        <taxon>Bacteria</taxon>
        <taxon>Candidatus Handelsmaniibacteriota</taxon>
    </lineage>
</organism>
<dbReference type="Proteomes" id="UP000178606">
    <property type="component" value="Unassembled WGS sequence"/>
</dbReference>
<dbReference type="GO" id="GO:0004853">
    <property type="term" value="F:uroporphyrinogen decarboxylase activity"/>
    <property type="evidence" value="ECO:0007669"/>
    <property type="project" value="InterPro"/>
</dbReference>
<feature type="domain" description="Uroporphyrinogen decarboxylase (URO-D)" evidence="1">
    <location>
        <begin position="151"/>
        <end position="349"/>
    </location>
</feature>
<gene>
    <name evidence="2" type="ORF">A3F84_18805</name>
</gene>
<dbReference type="SUPFAM" id="SSF51726">
    <property type="entry name" value="UROD/MetE-like"/>
    <property type="match status" value="1"/>
</dbReference>
<reference evidence="2 3" key="1">
    <citation type="journal article" date="2016" name="Nat. Commun.">
        <title>Thousands of microbial genomes shed light on interconnected biogeochemical processes in an aquifer system.</title>
        <authorList>
            <person name="Anantharaman K."/>
            <person name="Brown C.T."/>
            <person name="Hug L.A."/>
            <person name="Sharon I."/>
            <person name="Castelle C.J."/>
            <person name="Probst A.J."/>
            <person name="Thomas B.C."/>
            <person name="Singh A."/>
            <person name="Wilkins M.J."/>
            <person name="Karaoz U."/>
            <person name="Brodie E.L."/>
            <person name="Williams K.H."/>
            <person name="Hubbard S.S."/>
            <person name="Banfield J.F."/>
        </authorList>
    </citation>
    <scope>NUCLEOTIDE SEQUENCE [LARGE SCALE GENOMIC DNA]</scope>
    <source>
        <strain evidence="3">RIFCSPLOWO2_12_FULL_64_10</strain>
    </source>
</reference>
<proteinExistence type="predicted"/>
<dbReference type="Pfam" id="PF01208">
    <property type="entry name" value="URO-D"/>
    <property type="match status" value="1"/>
</dbReference>
<dbReference type="GO" id="GO:0006779">
    <property type="term" value="P:porphyrin-containing compound biosynthetic process"/>
    <property type="evidence" value="ECO:0007669"/>
    <property type="project" value="InterPro"/>
</dbReference>
<dbReference type="InterPro" id="IPR000257">
    <property type="entry name" value="Uroporphyrinogen_deCOase"/>
</dbReference>
<dbReference type="AlphaFoldDB" id="A0A1F6D238"/>
<name>A0A1F6D238_HANXR</name>
<evidence type="ECO:0000313" key="3">
    <source>
        <dbReference type="Proteomes" id="UP000178606"/>
    </source>
</evidence>
<comment type="caution">
    <text evidence="2">The sequence shown here is derived from an EMBL/GenBank/DDBJ whole genome shotgun (WGS) entry which is preliminary data.</text>
</comment>
<accession>A0A1F6D238</accession>
<evidence type="ECO:0000313" key="2">
    <source>
        <dbReference type="EMBL" id="OGG55498.1"/>
    </source>
</evidence>
<dbReference type="InterPro" id="IPR038071">
    <property type="entry name" value="UROD/MetE-like_sf"/>
</dbReference>
<dbReference type="Gene3D" id="3.20.20.210">
    <property type="match status" value="1"/>
</dbReference>
<sequence>MTCAERIEAIFRGEMVDRVPFALKGWRVPSCRAERALRNEGMGIVDNRPVYSTRSPNIETETLLFSANGIAYERVTVKTPRGALSSVHRRMGGEKTEGTSWLIEPMFKGPEDYAAVEFMIRDRRYAPAYEGFLKAQAQMEGEAFFKTGAPGVPLHTVMYSMMGLETFSIEWAERRDRVMALCEAMAENQRETYPLVAKSPALVVQCGGNYSSEVLGKQRFVEHVLPHWEEVGAIFHEGGKLLGCHLDANNRLWAEEVGASALDWIEAFTPAPDTDMTVADARAMWPGKTLFINFPSSVHLDPPERIAKVTKQMLREAAPGERFIVGITENVPENRWRESFSTILETVNRYGTLPIRPDRF</sequence>
<evidence type="ECO:0000259" key="1">
    <source>
        <dbReference type="Pfam" id="PF01208"/>
    </source>
</evidence>